<comment type="similarity">
    <text evidence="1">Belongs to the TRIAP1/MDM35 family.</text>
</comment>
<dbReference type="GO" id="GO:1990050">
    <property type="term" value="F:phosphatidic acid transfer activity"/>
    <property type="evidence" value="ECO:0007669"/>
    <property type="project" value="TreeGrafter"/>
</dbReference>
<dbReference type="PANTHER" id="PTHR46403">
    <property type="entry name" value="TP53-REGULATED INHIBITOR OF APOPTOSIS 1"/>
    <property type="match status" value="1"/>
</dbReference>
<dbReference type="PANTHER" id="PTHR46403:SF1">
    <property type="entry name" value="TP53-REGULATED INHIBITOR OF APOPTOSIS 1"/>
    <property type="match status" value="1"/>
</dbReference>
<dbReference type="GO" id="GO:0005829">
    <property type="term" value="C:cytosol"/>
    <property type="evidence" value="ECO:0007669"/>
    <property type="project" value="TreeGrafter"/>
</dbReference>
<sequence length="131" mass="14675">MASPQHALHLATVASSLSPTCNPSKHAFDTCFNHWFKSYLLLVSPPLQHPIDTAKGKTEREQRDRLIKEKKDEYDTNCAAVYKEYQECLKAAIPHKEGLVEMLAQARAEEPLHGWGGIKVATKDDLGQCDD</sequence>
<reference evidence="3 4" key="1">
    <citation type="submission" date="2016-11" db="EMBL/GenBank/DDBJ databases">
        <authorList>
            <person name="Jaros S."/>
            <person name="Januszkiewicz K."/>
            <person name="Wedrychowicz H."/>
        </authorList>
    </citation>
    <scope>NUCLEOTIDE SEQUENCE [LARGE SCALE GENOMIC DNA]</scope>
</reference>
<dbReference type="InterPro" id="IPR007918">
    <property type="entry name" value="MDM35_apoptosis"/>
</dbReference>
<accession>A0A2X0MBI2</accession>
<dbReference type="STRING" id="796604.A0A2X0MBI2"/>
<keyword evidence="2" id="KW-1015">Disulfide bond</keyword>
<name>A0A2X0MBI2_9BASI</name>
<organism evidence="3 4">
    <name type="scientific">Microbotryum silenes-dioicae</name>
    <dbReference type="NCBI Taxonomy" id="796604"/>
    <lineage>
        <taxon>Eukaryota</taxon>
        <taxon>Fungi</taxon>
        <taxon>Dikarya</taxon>
        <taxon>Basidiomycota</taxon>
        <taxon>Pucciniomycotina</taxon>
        <taxon>Microbotryomycetes</taxon>
        <taxon>Microbotryales</taxon>
        <taxon>Microbotryaceae</taxon>
        <taxon>Microbotryum</taxon>
    </lineage>
</organism>
<evidence type="ECO:0000256" key="1">
    <source>
        <dbReference type="ARBA" id="ARBA00006196"/>
    </source>
</evidence>
<evidence type="ECO:0000313" key="3">
    <source>
        <dbReference type="EMBL" id="SGY14051.1"/>
    </source>
</evidence>
<evidence type="ECO:0000313" key="4">
    <source>
        <dbReference type="Proteomes" id="UP000249464"/>
    </source>
</evidence>
<keyword evidence="4" id="KW-1185">Reference proteome</keyword>
<dbReference type="EMBL" id="FQNC01000012">
    <property type="protein sequence ID" value="SGY14051.1"/>
    <property type="molecule type" value="Genomic_DNA"/>
</dbReference>
<dbReference type="Proteomes" id="UP000249464">
    <property type="component" value="Unassembled WGS sequence"/>
</dbReference>
<dbReference type="Pfam" id="PF05254">
    <property type="entry name" value="UPF0203"/>
    <property type="match status" value="1"/>
</dbReference>
<gene>
    <name evidence="3" type="primary">BQ5605_C010g06042</name>
    <name evidence="3" type="ORF">BQ5605_C010G06042</name>
</gene>
<dbReference type="GO" id="GO:0005634">
    <property type="term" value="C:nucleus"/>
    <property type="evidence" value="ECO:0007669"/>
    <property type="project" value="TreeGrafter"/>
</dbReference>
<protein>
    <submittedName>
        <fullName evidence="3">BQ5605_C010g06042 protein</fullName>
    </submittedName>
</protein>
<dbReference type="GO" id="GO:0045332">
    <property type="term" value="P:phospholipid translocation"/>
    <property type="evidence" value="ECO:0007669"/>
    <property type="project" value="TreeGrafter"/>
</dbReference>
<dbReference type="AlphaFoldDB" id="A0A2X0MBI2"/>
<proteinExistence type="inferred from homology"/>
<dbReference type="GO" id="GO:0005758">
    <property type="term" value="C:mitochondrial intermembrane space"/>
    <property type="evidence" value="ECO:0007669"/>
    <property type="project" value="TreeGrafter"/>
</dbReference>
<evidence type="ECO:0000256" key="2">
    <source>
        <dbReference type="ARBA" id="ARBA00023157"/>
    </source>
</evidence>